<keyword evidence="4" id="KW-0548">Nucleotidyltransferase</keyword>
<evidence type="ECO:0000256" key="9">
    <source>
        <dbReference type="ARBA" id="ARBA00031547"/>
    </source>
</evidence>
<dbReference type="Pfam" id="PF02696">
    <property type="entry name" value="SelO"/>
    <property type="match status" value="3"/>
</dbReference>
<evidence type="ECO:0000256" key="1">
    <source>
        <dbReference type="ARBA" id="ARBA00001946"/>
    </source>
</evidence>
<keyword evidence="13" id="KW-1185">Reference proteome</keyword>
<gene>
    <name evidence="12" type="ORF">OKIOD_LOCUS590</name>
</gene>
<evidence type="ECO:0000256" key="10">
    <source>
        <dbReference type="SAM" id="Coils"/>
    </source>
</evidence>
<evidence type="ECO:0000256" key="8">
    <source>
        <dbReference type="ARBA" id="ARBA00022842"/>
    </source>
</evidence>
<keyword evidence="7" id="KW-0067">ATP-binding</keyword>
<dbReference type="PANTHER" id="PTHR12153:SF15">
    <property type="entry name" value="PROTEIN ADENYLYLTRANSFERASE SELO, MITOCHONDRIAL"/>
    <property type="match status" value="1"/>
</dbReference>
<comment type="similarity">
    <text evidence="2">Belongs to the SELO family.</text>
</comment>
<evidence type="ECO:0000256" key="4">
    <source>
        <dbReference type="ARBA" id="ARBA00022695"/>
    </source>
</evidence>
<comment type="cofactor">
    <cofactor evidence="1">
        <name>Mg(2+)</name>
        <dbReference type="ChEBI" id="CHEBI:18420"/>
    </cofactor>
</comment>
<keyword evidence="3" id="KW-0808">Transferase</keyword>
<dbReference type="PANTHER" id="PTHR12153">
    <property type="entry name" value="SELENOPROTEIN O"/>
    <property type="match status" value="1"/>
</dbReference>
<sequence length="501" mass="56540">MTTFEKLNFDNQALKQLPVDSSPDYLIQRRVPNACFHRVKPTPVDEPKLVAISEDALKLIGLDPSEFSRGDAGEYLSGNTAFPGADYAAHCYCGHQFGSFAGQLGDGATMYIGEVLNENNDRWEIQFKGAGKTPFSRTADEPTSIITRLAPTFIRFGSFEIIRRGGPSAGRLELATQLADYTIKLCYPSIENSESKYADLIKEVSIKTAELVAKWQLIGWCHGVLNTDNMSIAGPLIGKWNLMKWAETMEHLVPRLEARELIQESYDTTYMNALISGARAKMGLFESLDGDKDLYESLLTAMLESGADFTNTFRALSGVELASDGEVNEETVERTKENILEHCCYSAEDCQAAPDAGNEQELAMLRMMLRHGMLDPDQQAQLQENLAEYEAKMNKFKMSNEEKKIKDKEYWNAWFTVYKVRLAREKLNPERRRLMNGANPKYVLRNHILEKSIKMAEDGDFSEVNRLLDLFRDPYDVDDKKSASAEYQSPPKTEDLCLKVT</sequence>
<evidence type="ECO:0000256" key="3">
    <source>
        <dbReference type="ARBA" id="ARBA00022679"/>
    </source>
</evidence>
<keyword evidence="5" id="KW-0479">Metal-binding</keyword>
<evidence type="ECO:0000256" key="6">
    <source>
        <dbReference type="ARBA" id="ARBA00022741"/>
    </source>
</evidence>
<evidence type="ECO:0000313" key="13">
    <source>
        <dbReference type="Proteomes" id="UP001158576"/>
    </source>
</evidence>
<accession>A0ABN7RMR7</accession>
<keyword evidence="6" id="KW-0547">Nucleotide-binding</keyword>
<evidence type="ECO:0000256" key="7">
    <source>
        <dbReference type="ARBA" id="ARBA00022840"/>
    </source>
</evidence>
<keyword evidence="10" id="KW-0175">Coiled coil</keyword>
<evidence type="ECO:0000256" key="5">
    <source>
        <dbReference type="ARBA" id="ARBA00022723"/>
    </source>
</evidence>
<evidence type="ECO:0000256" key="11">
    <source>
        <dbReference type="SAM" id="MobiDB-lite"/>
    </source>
</evidence>
<organism evidence="12 13">
    <name type="scientific">Oikopleura dioica</name>
    <name type="common">Tunicate</name>
    <dbReference type="NCBI Taxonomy" id="34765"/>
    <lineage>
        <taxon>Eukaryota</taxon>
        <taxon>Metazoa</taxon>
        <taxon>Chordata</taxon>
        <taxon>Tunicata</taxon>
        <taxon>Appendicularia</taxon>
        <taxon>Copelata</taxon>
        <taxon>Oikopleuridae</taxon>
        <taxon>Oikopleura</taxon>
    </lineage>
</organism>
<keyword evidence="8" id="KW-0460">Magnesium</keyword>
<feature type="compositionally biased region" description="Basic and acidic residues" evidence="11">
    <location>
        <begin position="492"/>
        <end position="501"/>
    </location>
</feature>
<reference evidence="12 13" key="1">
    <citation type="submission" date="2021-04" db="EMBL/GenBank/DDBJ databases">
        <authorList>
            <person name="Bliznina A."/>
        </authorList>
    </citation>
    <scope>NUCLEOTIDE SEQUENCE [LARGE SCALE GENOMIC DNA]</scope>
</reference>
<feature type="coiled-coil region" evidence="10">
    <location>
        <begin position="379"/>
        <end position="406"/>
    </location>
</feature>
<protein>
    <recommendedName>
        <fullName evidence="9">Selenoprotein O</fullName>
    </recommendedName>
</protein>
<feature type="region of interest" description="Disordered" evidence="11">
    <location>
        <begin position="479"/>
        <end position="501"/>
    </location>
</feature>
<evidence type="ECO:0000256" key="2">
    <source>
        <dbReference type="ARBA" id="ARBA00009747"/>
    </source>
</evidence>
<dbReference type="InterPro" id="IPR003846">
    <property type="entry name" value="SelO"/>
</dbReference>
<evidence type="ECO:0000313" key="12">
    <source>
        <dbReference type="EMBL" id="CAG5078605.1"/>
    </source>
</evidence>
<dbReference type="EMBL" id="OU015568">
    <property type="protein sequence ID" value="CAG5078605.1"/>
    <property type="molecule type" value="Genomic_DNA"/>
</dbReference>
<proteinExistence type="inferred from homology"/>
<name>A0ABN7RMR7_OIKDI</name>
<dbReference type="Proteomes" id="UP001158576">
    <property type="component" value="Chromosome PAR"/>
</dbReference>